<reference evidence="1" key="1">
    <citation type="submission" date="2024-05" db="EMBL/GenBank/DDBJ databases">
        <title>30 novel species of actinomycetes from the DSMZ collection.</title>
        <authorList>
            <person name="Nouioui I."/>
        </authorList>
    </citation>
    <scope>NUCLEOTIDE SEQUENCE</scope>
    <source>
        <strain evidence="1">DSM 41529</strain>
    </source>
</reference>
<evidence type="ECO:0000313" key="1">
    <source>
        <dbReference type="EMBL" id="MDT0546521.1"/>
    </source>
</evidence>
<keyword evidence="2" id="KW-1185">Reference proteome</keyword>
<dbReference type="RefSeq" id="WP_311727003.1">
    <property type="nucleotide sequence ID" value="NZ_JAVRFD010000015.1"/>
</dbReference>
<comment type="caution">
    <text evidence="1">The sequence shown here is derived from an EMBL/GenBank/DDBJ whole genome shotgun (WGS) entry which is preliminary data.</text>
</comment>
<organism evidence="1 2">
    <name type="scientific">Streptomyces lonegramiae</name>
    <dbReference type="NCBI Taxonomy" id="3075524"/>
    <lineage>
        <taxon>Bacteria</taxon>
        <taxon>Bacillati</taxon>
        <taxon>Actinomycetota</taxon>
        <taxon>Actinomycetes</taxon>
        <taxon>Kitasatosporales</taxon>
        <taxon>Streptomycetaceae</taxon>
        <taxon>Streptomyces</taxon>
    </lineage>
</organism>
<dbReference type="Proteomes" id="UP001180754">
    <property type="component" value="Unassembled WGS sequence"/>
</dbReference>
<proteinExistence type="predicted"/>
<gene>
    <name evidence="1" type="ORF">RND15_27980</name>
</gene>
<protein>
    <submittedName>
        <fullName evidence="1">Uncharacterized protein</fullName>
    </submittedName>
</protein>
<accession>A0ABU2XLW7</accession>
<name>A0ABU2XLW7_9ACTN</name>
<dbReference type="EMBL" id="JAVRFD010000015">
    <property type="protein sequence ID" value="MDT0546521.1"/>
    <property type="molecule type" value="Genomic_DNA"/>
</dbReference>
<evidence type="ECO:0000313" key="2">
    <source>
        <dbReference type="Proteomes" id="UP001180754"/>
    </source>
</evidence>
<sequence length="228" mass="26367">MIRTDSVNRVVRRGHLGRTARFRARWRGKRDGERGVPRIPVRQFEGRRDEPPVLIDPPDPEELPLPAYVMEVRTTARRAMEQMRSSMIGQEHALISKLRAESVRVVTQYDVREDPRPAALARYGQWVGQWRTSVDRCRSHAQAVADQANQQLACYWDAVRASHPQFVRLVRRPPGDWLPGRVELDQSWHRPDVWLLADDDEGVRTATSRALQILERQNADRADARSAR</sequence>